<organism evidence="1 2">
    <name type="scientific">Hibiscus sabdariffa</name>
    <name type="common">roselle</name>
    <dbReference type="NCBI Taxonomy" id="183260"/>
    <lineage>
        <taxon>Eukaryota</taxon>
        <taxon>Viridiplantae</taxon>
        <taxon>Streptophyta</taxon>
        <taxon>Embryophyta</taxon>
        <taxon>Tracheophyta</taxon>
        <taxon>Spermatophyta</taxon>
        <taxon>Magnoliopsida</taxon>
        <taxon>eudicotyledons</taxon>
        <taxon>Gunneridae</taxon>
        <taxon>Pentapetalae</taxon>
        <taxon>rosids</taxon>
        <taxon>malvids</taxon>
        <taxon>Malvales</taxon>
        <taxon>Malvaceae</taxon>
        <taxon>Malvoideae</taxon>
        <taxon>Hibiscus</taxon>
    </lineage>
</organism>
<proteinExistence type="predicted"/>
<evidence type="ECO:0000313" key="2">
    <source>
        <dbReference type="Proteomes" id="UP001472677"/>
    </source>
</evidence>
<protein>
    <submittedName>
        <fullName evidence="1">Uncharacterized protein</fullName>
    </submittedName>
</protein>
<dbReference type="EMBL" id="JBBPBM010000001">
    <property type="protein sequence ID" value="KAK8600690.1"/>
    <property type="molecule type" value="Genomic_DNA"/>
</dbReference>
<gene>
    <name evidence="1" type="ORF">V6N12_050542</name>
</gene>
<dbReference type="Proteomes" id="UP001472677">
    <property type="component" value="Unassembled WGS sequence"/>
</dbReference>
<comment type="caution">
    <text evidence="1">The sequence shown here is derived from an EMBL/GenBank/DDBJ whole genome shotgun (WGS) entry which is preliminary data.</text>
</comment>
<sequence length="129" mass="15293">MATTSTLIKVFFNEEIRKKYDELFASRSFFFETSFDTKNEPNIGFTQEFMLMVTKHKWESFIQQIREIYPNLVQEFYAHLFTKDSPFLMTCGVCVRFDDVYINSIFGLSCVEDVHEERMELLHSVIMGP</sequence>
<accession>A0ABR2GDA4</accession>
<name>A0ABR2GDA4_9ROSI</name>
<evidence type="ECO:0000313" key="1">
    <source>
        <dbReference type="EMBL" id="KAK8600690.1"/>
    </source>
</evidence>
<keyword evidence="2" id="KW-1185">Reference proteome</keyword>
<reference evidence="1 2" key="1">
    <citation type="journal article" date="2024" name="G3 (Bethesda)">
        <title>Genome assembly of Hibiscus sabdariffa L. provides insights into metabolisms of medicinal natural products.</title>
        <authorList>
            <person name="Kim T."/>
        </authorList>
    </citation>
    <scope>NUCLEOTIDE SEQUENCE [LARGE SCALE GENOMIC DNA]</scope>
    <source>
        <strain evidence="1">TK-2024</strain>
        <tissue evidence="1">Old leaves</tissue>
    </source>
</reference>